<evidence type="ECO:0000256" key="3">
    <source>
        <dbReference type="SAM" id="SignalP"/>
    </source>
</evidence>
<dbReference type="SMART" id="SM00612">
    <property type="entry name" value="Kelch"/>
    <property type="match status" value="2"/>
</dbReference>
<gene>
    <name evidence="4" type="primary">nanM_3</name>
    <name evidence="4" type="ORF">CA54_22460</name>
</gene>
<evidence type="ECO:0000256" key="2">
    <source>
        <dbReference type="ARBA" id="ARBA00022737"/>
    </source>
</evidence>
<dbReference type="PANTHER" id="PTHR45632">
    <property type="entry name" value="LD33804P"/>
    <property type="match status" value="1"/>
</dbReference>
<dbReference type="OrthoDB" id="58712at2"/>
<organism evidence="4 5">
    <name type="scientific">Symmachiella macrocystis</name>
    <dbReference type="NCBI Taxonomy" id="2527985"/>
    <lineage>
        <taxon>Bacteria</taxon>
        <taxon>Pseudomonadati</taxon>
        <taxon>Planctomycetota</taxon>
        <taxon>Planctomycetia</taxon>
        <taxon>Planctomycetales</taxon>
        <taxon>Planctomycetaceae</taxon>
        <taxon>Symmachiella</taxon>
    </lineage>
</organism>
<accession>A0A5C6BPT4</accession>
<dbReference type="SUPFAM" id="SSF50965">
    <property type="entry name" value="Galactose oxidase, central domain"/>
    <property type="match status" value="1"/>
</dbReference>
<dbReference type="Proteomes" id="UP000320735">
    <property type="component" value="Unassembled WGS sequence"/>
</dbReference>
<name>A0A5C6BPT4_9PLAN</name>
<keyword evidence="3" id="KW-0732">Signal</keyword>
<comment type="caution">
    <text evidence="4">The sequence shown here is derived from an EMBL/GenBank/DDBJ whole genome shotgun (WGS) entry which is preliminary data.</text>
</comment>
<dbReference type="InterPro" id="IPR011043">
    <property type="entry name" value="Gal_Oxase/kelch_b-propeller"/>
</dbReference>
<dbReference type="GO" id="GO:0016853">
    <property type="term" value="F:isomerase activity"/>
    <property type="evidence" value="ECO:0007669"/>
    <property type="project" value="UniProtKB-KW"/>
</dbReference>
<dbReference type="InterPro" id="IPR006652">
    <property type="entry name" value="Kelch_1"/>
</dbReference>
<dbReference type="Pfam" id="PF01344">
    <property type="entry name" value="Kelch_1"/>
    <property type="match status" value="2"/>
</dbReference>
<evidence type="ECO:0000256" key="1">
    <source>
        <dbReference type="ARBA" id="ARBA00022441"/>
    </source>
</evidence>
<evidence type="ECO:0000313" key="4">
    <source>
        <dbReference type="EMBL" id="TWU13411.1"/>
    </source>
</evidence>
<reference evidence="4 5" key="1">
    <citation type="submission" date="2019-02" db="EMBL/GenBank/DDBJ databases">
        <title>Deep-cultivation of Planctomycetes and their phenomic and genomic characterization uncovers novel biology.</title>
        <authorList>
            <person name="Wiegand S."/>
            <person name="Jogler M."/>
            <person name="Boedeker C."/>
            <person name="Pinto D."/>
            <person name="Vollmers J."/>
            <person name="Rivas-Marin E."/>
            <person name="Kohn T."/>
            <person name="Peeters S.H."/>
            <person name="Heuer A."/>
            <person name="Rast P."/>
            <person name="Oberbeckmann S."/>
            <person name="Bunk B."/>
            <person name="Jeske O."/>
            <person name="Meyerdierks A."/>
            <person name="Storesund J.E."/>
            <person name="Kallscheuer N."/>
            <person name="Luecker S."/>
            <person name="Lage O.M."/>
            <person name="Pohl T."/>
            <person name="Merkel B.J."/>
            <person name="Hornburger P."/>
            <person name="Mueller R.-W."/>
            <person name="Bruemmer F."/>
            <person name="Labrenz M."/>
            <person name="Spormann A.M."/>
            <person name="Op Den Camp H."/>
            <person name="Overmann J."/>
            <person name="Amann R."/>
            <person name="Jetten M.S.M."/>
            <person name="Mascher T."/>
            <person name="Medema M.H."/>
            <person name="Devos D.P."/>
            <person name="Kaster A.-K."/>
            <person name="Ovreas L."/>
            <person name="Rohde M."/>
            <person name="Galperin M.Y."/>
            <person name="Jogler C."/>
        </authorList>
    </citation>
    <scope>NUCLEOTIDE SEQUENCE [LARGE SCALE GENOMIC DNA]</scope>
    <source>
        <strain evidence="4 5">CA54</strain>
    </source>
</reference>
<feature type="signal peptide" evidence="3">
    <location>
        <begin position="1"/>
        <end position="22"/>
    </location>
</feature>
<protein>
    <submittedName>
        <fullName evidence="4">N-acetylneuraminate epimerase</fullName>
        <ecNumber evidence="4">5.1.3.24</ecNumber>
    </submittedName>
</protein>
<keyword evidence="4" id="KW-0413">Isomerase</keyword>
<keyword evidence="2" id="KW-0677">Repeat</keyword>
<dbReference type="PANTHER" id="PTHR45632:SF3">
    <property type="entry name" value="KELCH-LIKE PROTEIN 32"/>
    <property type="match status" value="1"/>
</dbReference>
<keyword evidence="5" id="KW-1185">Reference proteome</keyword>
<dbReference type="EMBL" id="SJPP01000001">
    <property type="protein sequence ID" value="TWU13411.1"/>
    <property type="molecule type" value="Genomic_DNA"/>
</dbReference>
<feature type="chain" id="PRO_5022873871" evidence="3">
    <location>
        <begin position="23"/>
        <end position="393"/>
    </location>
</feature>
<dbReference type="EC" id="5.1.3.24" evidence="4"/>
<dbReference type="InterPro" id="IPR015915">
    <property type="entry name" value="Kelch-typ_b-propeller"/>
</dbReference>
<proteinExistence type="predicted"/>
<sequence precursor="true">MTRCGIFLFVLLATPLGVKILAAEDNVEPAPAKKGVQPAPPLSTDPPDAYSQLPTFGTIKWETTKLPWVEEGPYAGISGVAMDVHNGKIVVAGGFIPGGDETDDRTSRKTSRWCWIYDPATDNWSRLADAPDRREYGRGLCSGDNFYFFGGGKQYQKQDPPYRPHGECFALDLLQQPPVWRQHSQLNVPRTHMAVGRVGNYLVVAGGNEYEWAEKGYSQNTIRNTTEVFDLSQPELGWKTRSPIPAVGRGWSAAAASQDHLYVLGGVTWNESGNTVGLRETWRYSPQQDVWEKRTPPPVAISGWAGALYQQRYAVIVGGVMRDKEKPERKSFWSDLTWIYDVQDDQWQQIKGTLPPGAVFNDSAVVIIGDTLYVLGGEGPRGSHYNYFLKGRL</sequence>
<keyword evidence="1" id="KW-0880">Kelch repeat</keyword>
<dbReference type="AlphaFoldDB" id="A0A5C6BPT4"/>
<evidence type="ECO:0000313" key="5">
    <source>
        <dbReference type="Proteomes" id="UP000320735"/>
    </source>
</evidence>
<dbReference type="RefSeq" id="WP_146370740.1">
    <property type="nucleotide sequence ID" value="NZ_SJPP01000001.1"/>
</dbReference>
<dbReference type="Gene3D" id="2.120.10.80">
    <property type="entry name" value="Kelch-type beta propeller"/>
    <property type="match status" value="2"/>
</dbReference>